<dbReference type="PANTHER" id="PTHR33048:SF47">
    <property type="entry name" value="INTEGRAL MEMBRANE PROTEIN-RELATED"/>
    <property type="match status" value="1"/>
</dbReference>
<dbReference type="EMBL" id="CAOQHR010000007">
    <property type="protein sequence ID" value="CAI6337837.1"/>
    <property type="molecule type" value="Genomic_DNA"/>
</dbReference>
<proteinExistence type="inferred from homology"/>
<keyword evidence="4 6" id="KW-0472">Membrane</keyword>
<evidence type="ECO:0000256" key="5">
    <source>
        <dbReference type="ARBA" id="ARBA00038359"/>
    </source>
</evidence>
<evidence type="ECO:0000256" key="4">
    <source>
        <dbReference type="ARBA" id="ARBA00023136"/>
    </source>
</evidence>
<reference evidence="8" key="1">
    <citation type="submission" date="2023-01" db="EMBL/GenBank/DDBJ databases">
        <authorList>
            <person name="Van Ghelder C."/>
            <person name="Rancurel C."/>
        </authorList>
    </citation>
    <scope>NUCLEOTIDE SEQUENCE</scope>
    <source>
        <strain evidence="8">CNCM I-4278</strain>
    </source>
</reference>
<comment type="caution">
    <text evidence="8">The sequence shown here is derived from an EMBL/GenBank/DDBJ whole genome shotgun (WGS) entry which is preliminary data.</text>
</comment>
<comment type="subcellular location">
    <subcellularLocation>
        <location evidence="1">Membrane</location>
        <topology evidence="1">Multi-pass membrane protein</topology>
    </subcellularLocation>
</comment>
<evidence type="ECO:0000313" key="8">
    <source>
        <dbReference type="EMBL" id="CAI6337837.1"/>
    </source>
</evidence>
<feature type="transmembrane region" description="Helical" evidence="6">
    <location>
        <begin position="83"/>
        <end position="105"/>
    </location>
</feature>
<dbReference type="InterPro" id="IPR052337">
    <property type="entry name" value="SAT4-like"/>
</dbReference>
<dbReference type="InterPro" id="IPR049326">
    <property type="entry name" value="Rhodopsin_dom_fungi"/>
</dbReference>
<dbReference type="Proteomes" id="UP001152607">
    <property type="component" value="Unassembled WGS sequence"/>
</dbReference>
<dbReference type="OrthoDB" id="4682787at2759"/>
<evidence type="ECO:0000256" key="1">
    <source>
        <dbReference type="ARBA" id="ARBA00004141"/>
    </source>
</evidence>
<organism evidence="8 9">
    <name type="scientific">Periconia digitata</name>
    <dbReference type="NCBI Taxonomy" id="1303443"/>
    <lineage>
        <taxon>Eukaryota</taxon>
        <taxon>Fungi</taxon>
        <taxon>Dikarya</taxon>
        <taxon>Ascomycota</taxon>
        <taxon>Pezizomycotina</taxon>
        <taxon>Dothideomycetes</taxon>
        <taxon>Pleosporomycetidae</taxon>
        <taxon>Pleosporales</taxon>
        <taxon>Massarineae</taxon>
        <taxon>Periconiaceae</taxon>
        <taxon>Periconia</taxon>
    </lineage>
</organism>
<dbReference type="Pfam" id="PF20684">
    <property type="entry name" value="Fung_rhodopsin"/>
    <property type="match status" value="1"/>
</dbReference>
<evidence type="ECO:0000313" key="9">
    <source>
        <dbReference type="Proteomes" id="UP001152607"/>
    </source>
</evidence>
<evidence type="ECO:0000256" key="3">
    <source>
        <dbReference type="ARBA" id="ARBA00022989"/>
    </source>
</evidence>
<evidence type="ECO:0000256" key="6">
    <source>
        <dbReference type="SAM" id="Phobius"/>
    </source>
</evidence>
<sequence length="292" mass="32959">MRVFPKALYVAGYQPLLYLMSDINSGIAHRSYVPLERFSLIRYYMHVLYILYGLIILAIKSAIIIQCTRILTPLGARTSAYWIFQILLCAHIIVYSTNTFAEIFICSPRAKAWDYTVTNGHCMDIDAVHIASAAVNTASDLLLVIVSQSIIWRMHIPVRRRWAVSSVFLVGLLACVAAIIRMYYTILFARNKNNMRIAIKLSTWVNVEICCGFLVACMPGLPRFFKHPPIASIWIPIVRFLRRSEHSGPTELANAGSKSSDGQAPRSDVLVTDIEFEELVRRTDSDVTLNAN</sequence>
<dbReference type="AlphaFoldDB" id="A0A9W4XXI0"/>
<keyword evidence="2 6" id="KW-0812">Transmembrane</keyword>
<feature type="transmembrane region" description="Helical" evidence="6">
    <location>
        <begin position="47"/>
        <end position="71"/>
    </location>
</feature>
<feature type="domain" description="Rhodopsin" evidence="7">
    <location>
        <begin position="28"/>
        <end position="225"/>
    </location>
</feature>
<gene>
    <name evidence="8" type="ORF">PDIGIT_LOCUS10952</name>
</gene>
<feature type="transmembrane region" description="Helical" evidence="6">
    <location>
        <begin position="162"/>
        <end position="184"/>
    </location>
</feature>
<keyword evidence="3 6" id="KW-1133">Transmembrane helix</keyword>
<protein>
    <recommendedName>
        <fullName evidence="7">Rhodopsin domain-containing protein</fullName>
    </recommendedName>
</protein>
<evidence type="ECO:0000259" key="7">
    <source>
        <dbReference type="Pfam" id="PF20684"/>
    </source>
</evidence>
<keyword evidence="9" id="KW-1185">Reference proteome</keyword>
<name>A0A9W4XXI0_9PLEO</name>
<dbReference type="PANTHER" id="PTHR33048">
    <property type="entry name" value="PTH11-LIKE INTEGRAL MEMBRANE PROTEIN (AFU_ORTHOLOGUE AFUA_5G11245)"/>
    <property type="match status" value="1"/>
</dbReference>
<dbReference type="GO" id="GO:0016020">
    <property type="term" value="C:membrane"/>
    <property type="evidence" value="ECO:0007669"/>
    <property type="project" value="UniProtKB-SubCell"/>
</dbReference>
<accession>A0A9W4XXI0</accession>
<evidence type="ECO:0000256" key="2">
    <source>
        <dbReference type="ARBA" id="ARBA00022692"/>
    </source>
</evidence>
<comment type="similarity">
    <text evidence="5">Belongs to the SAT4 family.</text>
</comment>